<dbReference type="CDD" id="cd00086">
    <property type="entry name" value="homeodomain"/>
    <property type="match status" value="1"/>
</dbReference>
<dbReference type="Pfam" id="PF00046">
    <property type="entry name" value="Homeodomain"/>
    <property type="match status" value="1"/>
</dbReference>
<feature type="compositionally biased region" description="Low complexity" evidence="3">
    <location>
        <begin position="151"/>
        <end position="163"/>
    </location>
</feature>
<dbReference type="OrthoDB" id="6159439at2759"/>
<dbReference type="EMBL" id="JACAZE010000010">
    <property type="protein sequence ID" value="KAF7305313.1"/>
    <property type="molecule type" value="Genomic_DNA"/>
</dbReference>
<comment type="subcellular location">
    <subcellularLocation>
        <location evidence="1 2">Nucleus</location>
    </subcellularLocation>
</comment>
<feature type="compositionally biased region" description="Low complexity" evidence="3">
    <location>
        <begin position="387"/>
        <end position="408"/>
    </location>
</feature>
<feature type="compositionally biased region" description="Low complexity" evidence="3">
    <location>
        <begin position="28"/>
        <end position="45"/>
    </location>
</feature>
<feature type="compositionally biased region" description="Pro residues" evidence="3">
    <location>
        <begin position="306"/>
        <end position="318"/>
    </location>
</feature>
<keyword evidence="1 2" id="KW-0371">Homeobox</keyword>
<organism evidence="5 6">
    <name type="scientific">Mycena chlorophos</name>
    <name type="common">Agaric fungus</name>
    <name type="synonym">Agaricus chlorophos</name>
    <dbReference type="NCBI Taxonomy" id="658473"/>
    <lineage>
        <taxon>Eukaryota</taxon>
        <taxon>Fungi</taxon>
        <taxon>Dikarya</taxon>
        <taxon>Basidiomycota</taxon>
        <taxon>Agaricomycotina</taxon>
        <taxon>Agaricomycetes</taxon>
        <taxon>Agaricomycetidae</taxon>
        <taxon>Agaricales</taxon>
        <taxon>Marasmiineae</taxon>
        <taxon>Mycenaceae</taxon>
        <taxon>Mycena</taxon>
    </lineage>
</organism>
<proteinExistence type="predicted"/>
<dbReference type="Proteomes" id="UP000613580">
    <property type="component" value="Unassembled WGS sequence"/>
</dbReference>
<feature type="compositionally biased region" description="Low complexity" evidence="3">
    <location>
        <begin position="130"/>
        <end position="140"/>
    </location>
</feature>
<feature type="domain" description="Homeobox" evidence="4">
    <location>
        <begin position="46"/>
        <end position="130"/>
    </location>
</feature>
<name>A0A8H6W898_MYCCL</name>
<reference evidence="5" key="1">
    <citation type="submission" date="2020-05" db="EMBL/GenBank/DDBJ databases">
        <title>Mycena genomes resolve the evolution of fungal bioluminescence.</title>
        <authorList>
            <person name="Tsai I.J."/>
        </authorList>
    </citation>
    <scope>NUCLEOTIDE SEQUENCE</scope>
    <source>
        <strain evidence="5">110903Hualien_Pintung</strain>
    </source>
</reference>
<gene>
    <name evidence="5" type="ORF">HMN09_00782900</name>
</gene>
<evidence type="ECO:0000256" key="1">
    <source>
        <dbReference type="PROSITE-ProRule" id="PRU00108"/>
    </source>
</evidence>
<feature type="compositionally biased region" description="Low complexity" evidence="3">
    <location>
        <begin position="351"/>
        <end position="378"/>
    </location>
</feature>
<protein>
    <submittedName>
        <fullName evidence="5">Homeobox-domain-containing protein</fullName>
    </submittedName>
</protein>
<keyword evidence="1 2" id="KW-0539">Nucleus</keyword>
<dbReference type="Gene3D" id="1.10.10.60">
    <property type="entry name" value="Homeodomain-like"/>
    <property type="match status" value="1"/>
</dbReference>
<dbReference type="PANTHER" id="PTHR46255">
    <property type="entry name" value="SHORT STATURE HOMEOBOX"/>
    <property type="match status" value="1"/>
</dbReference>
<dbReference type="InterPro" id="IPR001356">
    <property type="entry name" value="HD"/>
</dbReference>
<evidence type="ECO:0000313" key="5">
    <source>
        <dbReference type="EMBL" id="KAF7305313.1"/>
    </source>
</evidence>
<dbReference type="SMART" id="SM00389">
    <property type="entry name" value="HOX"/>
    <property type="match status" value="1"/>
</dbReference>
<dbReference type="GO" id="GO:1990837">
    <property type="term" value="F:sequence-specific double-stranded DNA binding"/>
    <property type="evidence" value="ECO:0007669"/>
    <property type="project" value="TreeGrafter"/>
</dbReference>
<keyword evidence="6" id="KW-1185">Reference proteome</keyword>
<evidence type="ECO:0000313" key="6">
    <source>
        <dbReference type="Proteomes" id="UP000613580"/>
    </source>
</evidence>
<evidence type="ECO:0000259" key="4">
    <source>
        <dbReference type="PROSITE" id="PS50071"/>
    </source>
</evidence>
<feature type="DNA-binding region" description="Homeobox" evidence="1">
    <location>
        <begin position="48"/>
        <end position="131"/>
    </location>
</feature>
<feature type="compositionally biased region" description="Pro residues" evidence="3">
    <location>
        <begin position="164"/>
        <end position="179"/>
    </location>
</feature>
<dbReference type="GO" id="GO:0005634">
    <property type="term" value="C:nucleus"/>
    <property type="evidence" value="ECO:0007669"/>
    <property type="project" value="UniProtKB-SubCell"/>
</dbReference>
<dbReference type="GO" id="GO:0000981">
    <property type="term" value="F:DNA-binding transcription factor activity, RNA polymerase II-specific"/>
    <property type="evidence" value="ECO:0007669"/>
    <property type="project" value="TreeGrafter"/>
</dbReference>
<feature type="compositionally biased region" description="Low complexity" evidence="3">
    <location>
        <begin position="222"/>
        <end position="235"/>
    </location>
</feature>
<dbReference type="InterPro" id="IPR009057">
    <property type="entry name" value="Homeodomain-like_sf"/>
</dbReference>
<dbReference type="PROSITE" id="PS50071">
    <property type="entry name" value="HOMEOBOX_2"/>
    <property type="match status" value="1"/>
</dbReference>
<feature type="region of interest" description="Disordered" evidence="3">
    <location>
        <begin position="1"/>
        <end position="56"/>
    </location>
</feature>
<dbReference type="InterPro" id="IPR052631">
    <property type="entry name" value="Paired_homeobox_Bicoid"/>
</dbReference>
<dbReference type="SUPFAM" id="SSF46689">
    <property type="entry name" value="Homeodomain-like"/>
    <property type="match status" value="1"/>
</dbReference>
<comment type="caution">
    <text evidence="5">The sequence shown here is derived from an EMBL/GenBank/DDBJ whole genome shotgun (WGS) entry which is preliminary data.</text>
</comment>
<dbReference type="PANTHER" id="PTHR46255:SF3">
    <property type="entry name" value="HOMEOBOX DOMAIN-CONTAINING PROTEIN"/>
    <property type="match status" value="1"/>
</dbReference>
<feature type="compositionally biased region" description="Low complexity" evidence="3">
    <location>
        <begin position="284"/>
        <end position="305"/>
    </location>
</feature>
<dbReference type="AlphaFoldDB" id="A0A8H6W898"/>
<evidence type="ECO:0000256" key="3">
    <source>
        <dbReference type="SAM" id="MobiDB-lite"/>
    </source>
</evidence>
<accession>A0A8H6W898</accession>
<feature type="region of interest" description="Disordered" evidence="3">
    <location>
        <begin position="126"/>
        <end position="429"/>
    </location>
</feature>
<keyword evidence="1 2" id="KW-0238">DNA-binding</keyword>
<evidence type="ECO:0000256" key="2">
    <source>
        <dbReference type="RuleBase" id="RU000682"/>
    </source>
</evidence>
<sequence>MAKRMRRSSPDEESSDSQGRLDVDEQQSRSSSEASRSPQAQAPLPLKKKRTRTLTTPHQSAVLHALLAQSRFPTTAMREEVGRAIGLSARKVQVSSLSLAIASTFLTTGPRLRVLFQIWFQNQRQKARRPGAQQQQQQPGHTQSGLVATQPYPNYPNLLAPAPGAYPPAPPYGGYPPPDASLDASGAHLLGPGMPGPSTTAPRQRGRPISHVSPTEYSHEMAASSSYSPRASRSAENILPPLRPRQHDPARTLPPLDFTQPTRRSEHSPSSSYLLGASAPPTPFQTSPPQTATTSSFLARSSSRSPSPPFAHSLPPPGLEHALPSYSSIAMGLPPPFTLQPQLQWTGRRLSGPSTSSSSSSWSQAGPSTASSSRVRSPSPDDDRTPRLGAAQAPGASTSAAAASSSRAGRYDPVRGGFISPANTPSPPP</sequence>